<evidence type="ECO:0000313" key="2">
    <source>
        <dbReference type="EMBL" id="ELY97243.1"/>
    </source>
</evidence>
<comment type="caution">
    <text evidence="2">The sequence shown here is derived from an EMBL/GenBank/DDBJ whole genome shotgun (WGS) entry which is preliminary data.</text>
</comment>
<dbReference type="Proteomes" id="UP000011693">
    <property type="component" value="Unassembled WGS sequence"/>
</dbReference>
<proteinExistence type="predicted"/>
<dbReference type="AlphaFoldDB" id="M0AIL7"/>
<keyword evidence="3" id="KW-1185">Reference proteome</keyword>
<gene>
    <name evidence="2" type="ORF">C482_13980</name>
</gene>
<evidence type="ECO:0000256" key="1">
    <source>
        <dbReference type="SAM" id="MobiDB-lite"/>
    </source>
</evidence>
<feature type="region of interest" description="Disordered" evidence="1">
    <location>
        <begin position="1"/>
        <end position="54"/>
    </location>
</feature>
<accession>M0AIL7</accession>
<dbReference type="EMBL" id="AOIN01000070">
    <property type="protein sequence ID" value="ELY97243.1"/>
    <property type="molecule type" value="Genomic_DNA"/>
</dbReference>
<organism evidence="2 3">
    <name type="scientific">Natrialba chahannaoensis JCM 10990</name>
    <dbReference type="NCBI Taxonomy" id="1227492"/>
    <lineage>
        <taxon>Archaea</taxon>
        <taxon>Methanobacteriati</taxon>
        <taxon>Methanobacteriota</taxon>
        <taxon>Stenosarchaea group</taxon>
        <taxon>Halobacteria</taxon>
        <taxon>Halobacteriales</taxon>
        <taxon>Natrialbaceae</taxon>
        <taxon>Natrialba</taxon>
    </lineage>
</organism>
<sequence>MLFTPADGPVPESGRSFGLGLQEGVEDEAGEAGQSEQEGNGSAPPLPSSATLPARFVPIELRGIETSLNGQ</sequence>
<dbReference type="RefSeq" id="WP_006168226.1">
    <property type="nucleotide sequence ID" value="NZ_AOIN01000070.1"/>
</dbReference>
<reference evidence="2 3" key="1">
    <citation type="journal article" date="2014" name="PLoS Genet.">
        <title>Phylogenetically driven sequencing of extremely halophilic archaea reveals strategies for static and dynamic osmo-response.</title>
        <authorList>
            <person name="Becker E.A."/>
            <person name="Seitzer P.M."/>
            <person name="Tritt A."/>
            <person name="Larsen D."/>
            <person name="Krusor M."/>
            <person name="Yao A.I."/>
            <person name="Wu D."/>
            <person name="Madern D."/>
            <person name="Eisen J.A."/>
            <person name="Darling A.E."/>
            <person name="Facciotti M.T."/>
        </authorList>
    </citation>
    <scope>NUCLEOTIDE SEQUENCE [LARGE SCALE GENOMIC DNA]</scope>
    <source>
        <strain evidence="2 3">JCM 10990</strain>
    </source>
</reference>
<protein>
    <submittedName>
        <fullName evidence="2">Uncharacterized protein</fullName>
    </submittedName>
</protein>
<feature type="compositionally biased region" description="Low complexity" evidence="1">
    <location>
        <begin position="31"/>
        <end position="54"/>
    </location>
</feature>
<name>M0AIL7_9EURY</name>
<evidence type="ECO:0000313" key="3">
    <source>
        <dbReference type="Proteomes" id="UP000011693"/>
    </source>
</evidence>